<dbReference type="CDD" id="cd05466">
    <property type="entry name" value="PBP2_LTTR_substrate"/>
    <property type="match status" value="1"/>
</dbReference>
<evidence type="ECO:0000256" key="2">
    <source>
        <dbReference type="ARBA" id="ARBA00023015"/>
    </source>
</evidence>
<dbReference type="Gene3D" id="3.40.190.10">
    <property type="entry name" value="Periplasmic binding protein-like II"/>
    <property type="match status" value="2"/>
</dbReference>
<dbReference type="AlphaFoldDB" id="A0A8J7FBA8"/>
<keyword evidence="2" id="KW-0805">Transcription regulation</keyword>
<comment type="caution">
    <text evidence="6">The sequence shown here is derived from an EMBL/GenBank/DDBJ whole genome shotgun (WGS) entry which is preliminary data.</text>
</comment>
<dbReference type="Pfam" id="PF03466">
    <property type="entry name" value="LysR_substrate"/>
    <property type="match status" value="1"/>
</dbReference>
<gene>
    <name evidence="6" type="ORF">IOQ59_11165</name>
</gene>
<dbReference type="Pfam" id="PF00126">
    <property type="entry name" value="HTH_1"/>
    <property type="match status" value="2"/>
</dbReference>
<dbReference type="GO" id="GO:0000976">
    <property type="term" value="F:transcription cis-regulatory region binding"/>
    <property type="evidence" value="ECO:0007669"/>
    <property type="project" value="TreeGrafter"/>
</dbReference>
<evidence type="ECO:0000313" key="6">
    <source>
        <dbReference type="EMBL" id="MBE9397817.1"/>
    </source>
</evidence>
<feature type="domain" description="HTH lysR-type" evidence="5">
    <location>
        <begin position="104"/>
        <end position="161"/>
    </location>
</feature>
<dbReference type="InterPro" id="IPR005119">
    <property type="entry name" value="LysR_subst-bd"/>
</dbReference>
<dbReference type="SUPFAM" id="SSF53850">
    <property type="entry name" value="Periplasmic binding protein-like II"/>
    <property type="match status" value="1"/>
</dbReference>
<dbReference type="PRINTS" id="PR00039">
    <property type="entry name" value="HTHLYSR"/>
</dbReference>
<accession>A0A8J7FBA8</accession>
<dbReference type="SUPFAM" id="SSF46785">
    <property type="entry name" value="Winged helix' DNA-binding domain"/>
    <property type="match status" value="2"/>
</dbReference>
<dbReference type="Gene3D" id="1.10.10.10">
    <property type="entry name" value="Winged helix-like DNA-binding domain superfamily/Winged helix DNA-binding domain"/>
    <property type="match status" value="2"/>
</dbReference>
<feature type="domain" description="HTH lysR-type" evidence="5">
    <location>
        <begin position="9"/>
        <end position="66"/>
    </location>
</feature>
<dbReference type="EMBL" id="JADEYS010000010">
    <property type="protein sequence ID" value="MBE9397817.1"/>
    <property type="molecule type" value="Genomic_DNA"/>
</dbReference>
<evidence type="ECO:0000256" key="4">
    <source>
        <dbReference type="ARBA" id="ARBA00023163"/>
    </source>
</evidence>
<evidence type="ECO:0000256" key="1">
    <source>
        <dbReference type="ARBA" id="ARBA00009437"/>
    </source>
</evidence>
<evidence type="ECO:0000256" key="3">
    <source>
        <dbReference type="ARBA" id="ARBA00023125"/>
    </source>
</evidence>
<comment type="similarity">
    <text evidence="1">Belongs to the LysR transcriptional regulatory family.</text>
</comment>
<dbReference type="InterPro" id="IPR036390">
    <property type="entry name" value="WH_DNA-bd_sf"/>
</dbReference>
<reference evidence="6" key="1">
    <citation type="submission" date="2020-10" db="EMBL/GenBank/DDBJ databases">
        <title>Bacterium isolated from coastal waters sediment.</title>
        <authorList>
            <person name="Chen R.-J."/>
            <person name="Lu D.-C."/>
            <person name="Zhu K.-L."/>
            <person name="Du Z.-J."/>
        </authorList>
    </citation>
    <scope>NUCLEOTIDE SEQUENCE</scope>
    <source>
        <strain evidence="6">N1Y112</strain>
    </source>
</reference>
<keyword evidence="4" id="KW-0804">Transcription</keyword>
<dbReference type="PANTHER" id="PTHR30126">
    <property type="entry name" value="HTH-TYPE TRANSCRIPTIONAL REGULATOR"/>
    <property type="match status" value="1"/>
</dbReference>
<proteinExistence type="inferred from homology"/>
<dbReference type="GO" id="GO:0003700">
    <property type="term" value="F:DNA-binding transcription factor activity"/>
    <property type="evidence" value="ECO:0007669"/>
    <property type="project" value="InterPro"/>
</dbReference>
<evidence type="ECO:0000313" key="7">
    <source>
        <dbReference type="Proteomes" id="UP000640333"/>
    </source>
</evidence>
<protein>
    <submittedName>
        <fullName evidence="6">LysR family transcriptional regulator</fullName>
    </submittedName>
</protein>
<dbReference type="PANTHER" id="PTHR30126:SF40">
    <property type="entry name" value="HTH-TYPE TRANSCRIPTIONAL REGULATOR GLTR"/>
    <property type="match status" value="1"/>
</dbReference>
<dbReference type="Proteomes" id="UP000640333">
    <property type="component" value="Unassembled WGS sequence"/>
</dbReference>
<sequence length="397" mass="43329">MKNIIKKIPNLRHLRAFMVVVECESITSASSFLHVSQPAISKAISNMEALAGTMLFSRSPEGTYATDEGRFLYSKVKHAFEHLDNGFKDALGDIHRVKRLLHITTSNQLKAFMTVARVTSFSEAAAILGVPASAIHRSVREFEENLELTLFQRKGKVIESTPAAEQLNLSVTSAVREIIEGLGEICPKSSVDGVNLSIGCVADADNSTLFHHISEFASQASNCRVSIEDGTVREQLQRLRAGEIDVVIGHADSEESLSGIVSKKSRFSDPLVVAVSATHTLAAADHISDETLASFPWVVSSNYAINNRNTSELWKEIGAVPEKTIEANSIDLALKLVDGSNSLGVFLLSQVKCLFELGRLKLLSIDLEQHSCSESVFVRSGWQPTAMQESFVESISQ</sequence>
<dbReference type="InterPro" id="IPR000847">
    <property type="entry name" value="LysR_HTH_N"/>
</dbReference>
<dbReference type="InterPro" id="IPR036388">
    <property type="entry name" value="WH-like_DNA-bd_sf"/>
</dbReference>
<organism evidence="6 7">
    <name type="scientific">Pontibacterium sinense</name>
    <dbReference type="NCBI Taxonomy" id="2781979"/>
    <lineage>
        <taxon>Bacteria</taxon>
        <taxon>Pseudomonadati</taxon>
        <taxon>Pseudomonadota</taxon>
        <taxon>Gammaproteobacteria</taxon>
        <taxon>Oceanospirillales</taxon>
        <taxon>Oceanospirillaceae</taxon>
        <taxon>Pontibacterium</taxon>
    </lineage>
</organism>
<dbReference type="PROSITE" id="PS50931">
    <property type="entry name" value="HTH_LYSR"/>
    <property type="match status" value="2"/>
</dbReference>
<keyword evidence="7" id="KW-1185">Reference proteome</keyword>
<dbReference type="RefSeq" id="WP_193953373.1">
    <property type="nucleotide sequence ID" value="NZ_JADEYS010000010.1"/>
</dbReference>
<evidence type="ECO:0000259" key="5">
    <source>
        <dbReference type="PROSITE" id="PS50931"/>
    </source>
</evidence>
<name>A0A8J7FBA8_9GAMM</name>
<keyword evidence="3" id="KW-0238">DNA-binding</keyword>